<dbReference type="Proteomes" id="UP000232229">
    <property type="component" value="Chromosome"/>
</dbReference>
<dbReference type="InterPro" id="IPR059214">
    <property type="entry name" value="MSC_0882-like"/>
</dbReference>
<evidence type="ECO:0000313" key="4">
    <source>
        <dbReference type="Proteomes" id="UP000232229"/>
    </source>
</evidence>
<keyword evidence="4" id="KW-1185">Reference proteome</keyword>
<proteinExistence type="predicted"/>
<evidence type="ECO:0000313" key="3">
    <source>
        <dbReference type="EMBL" id="ASZ09128.1"/>
    </source>
</evidence>
<organism evidence="3 4">
    <name type="scientific">Mesoplasma chauliocola</name>
    <dbReference type="NCBI Taxonomy" id="216427"/>
    <lineage>
        <taxon>Bacteria</taxon>
        <taxon>Bacillati</taxon>
        <taxon>Mycoplasmatota</taxon>
        <taxon>Mollicutes</taxon>
        <taxon>Entomoplasmatales</taxon>
        <taxon>Entomoplasmataceae</taxon>
        <taxon>Mesoplasma</taxon>
    </lineage>
</organism>
<keyword evidence="2" id="KW-0812">Transmembrane</keyword>
<dbReference type="NCBIfam" id="NF045846">
    <property type="entry name" value="MSC0882_dom"/>
    <property type="match status" value="1"/>
</dbReference>
<evidence type="ECO:0000256" key="2">
    <source>
        <dbReference type="SAM" id="Phobius"/>
    </source>
</evidence>
<dbReference type="EMBL" id="CP023173">
    <property type="protein sequence ID" value="ASZ09128.1"/>
    <property type="molecule type" value="Genomic_DNA"/>
</dbReference>
<feature type="transmembrane region" description="Helical" evidence="2">
    <location>
        <begin position="113"/>
        <end position="132"/>
    </location>
</feature>
<protein>
    <submittedName>
        <fullName evidence="3">Uncharacterized protein</fullName>
    </submittedName>
</protein>
<keyword evidence="2" id="KW-0472">Membrane</keyword>
<name>A0A249SNA0_9MOLU</name>
<dbReference type="KEGG" id="mchc:CK556_02000"/>
<reference evidence="3 4" key="1">
    <citation type="submission" date="2017-08" db="EMBL/GenBank/DDBJ databases">
        <title>Complete Genome Sequence of Mesoplasma chauliocola.</title>
        <authorList>
            <person name="Knight T.F.Jr."/>
            <person name="Citino T."/>
        </authorList>
    </citation>
    <scope>NUCLEOTIDE SEQUENCE [LARGE SCALE GENOMIC DNA]</scope>
    <source>
        <strain evidence="3 4">CHPA-2</strain>
    </source>
</reference>
<feature type="region of interest" description="Disordered" evidence="1">
    <location>
        <begin position="1"/>
        <end position="22"/>
    </location>
</feature>
<sequence>MNSEIMNGINAEQNPSHQNQINNPNYVNSNSIGLGEKKYTEIIPEFSKQELNAVVVNKRIAKEIKMEKYKIAFLMFVSILCISVSTFFIVLNYVKLEDGSNFLKIDDSLVPSAAIMITILIFSSICFIKAAIDLNHILIDVKRYKSDILMGRERIPFFIIKSYKKIIKKHIYLNWACFGIYLYGGLTTLILFLVNKSNKVHLDSEIMIFIIVLSITAVMQIFTLIFNYSRKGNIDSFYGYEIVTLDQQIALKKAANKFCMVIFFTILAIVLFVVFIPYFIVRKKSNKKLWWFL</sequence>
<feature type="transmembrane region" description="Helical" evidence="2">
    <location>
        <begin position="171"/>
        <end position="194"/>
    </location>
</feature>
<keyword evidence="2" id="KW-1133">Transmembrane helix</keyword>
<gene>
    <name evidence="3" type="ORF">CK556_02000</name>
</gene>
<dbReference type="RefSeq" id="WP_051412741.1">
    <property type="nucleotide sequence ID" value="NZ_CP023173.1"/>
</dbReference>
<evidence type="ECO:0000256" key="1">
    <source>
        <dbReference type="SAM" id="MobiDB-lite"/>
    </source>
</evidence>
<feature type="transmembrane region" description="Helical" evidence="2">
    <location>
        <begin position="258"/>
        <end position="281"/>
    </location>
</feature>
<accession>A0A249SNA0</accession>
<feature type="transmembrane region" description="Helical" evidence="2">
    <location>
        <begin position="206"/>
        <end position="228"/>
    </location>
</feature>
<feature type="transmembrane region" description="Helical" evidence="2">
    <location>
        <begin position="71"/>
        <end position="93"/>
    </location>
</feature>
<dbReference type="STRING" id="1336232.GCA_000518825_00393"/>
<dbReference type="AlphaFoldDB" id="A0A249SNA0"/>